<sequence length="377" mass="42067">MGRAPCCEKVGIKRGRWTAEEDQILSSYVQSNGEGSWRSLPKNAGLKRCGKSCRLRWINYLRTDLKRGNITPEEEELVVKLHSTLGNRWSLIASHLPGRTDNEIKNYWNSHLRRKLHNFIIRKPSISHDVPAVIMNAPPASPHQLTKRRPGRTSRSAMKPETHNQKIRKTNKSMSAPSEAEADIVVKGVAGEEALMMELNGAEAELGPCNYDGACHEGVDCRNNNNSSIDGDKGVSSFDEDIINLLLDESDPSHMFTSCGGDERLNHLGDSEQAKGSKEILNQENLDCLQSCPSMESFLNYEHQVNNVFTAEFIDWGCIWQERTSNNICDEKEGSDSMVSWLLDGDDEATIGKGNCENSGEPLDHDEENALVAWLLS</sequence>
<keyword evidence="5" id="KW-0804">Transcription</keyword>
<comment type="caution">
    <text evidence="10">The sequence shown here is derived from an EMBL/GenBank/DDBJ whole genome shotgun (WGS) entry which is preliminary data.</text>
</comment>
<proteinExistence type="predicted"/>
<keyword evidence="6" id="KW-0539">Nucleus</keyword>
<evidence type="ECO:0000256" key="4">
    <source>
        <dbReference type="ARBA" id="ARBA00023125"/>
    </source>
</evidence>
<dbReference type="GO" id="GO:0006950">
    <property type="term" value="P:response to stress"/>
    <property type="evidence" value="ECO:0007669"/>
    <property type="project" value="UniProtKB-ARBA"/>
</dbReference>
<dbReference type="GO" id="GO:0005634">
    <property type="term" value="C:nucleus"/>
    <property type="evidence" value="ECO:0007669"/>
    <property type="project" value="UniProtKB-SubCell"/>
</dbReference>
<dbReference type="GO" id="GO:0043565">
    <property type="term" value="F:sequence-specific DNA binding"/>
    <property type="evidence" value="ECO:0007669"/>
    <property type="project" value="UniProtKB-ARBA"/>
</dbReference>
<keyword evidence="2" id="KW-0677">Repeat</keyword>
<evidence type="ECO:0000313" key="10">
    <source>
        <dbReference type="EMBL" id="CAH8330445.1"/>
    </source>
</evidence>
<feature type="domain" description="Myb-like" evidence="8">
    <location>
        <begin position="62"/>
        <end position="112"/>
    </location>
</feature>
<evidence type="ECO:0000256" key="5">
    <source>
        <dbReference type="ARBA" id="ARBA00023163"/>
    </source>
</evidence>
<keyword evidence="3" id="KW-0805">Transcription regulation</keyword>
<dbReference type="Proteomes" id="UP001642260">
    <property type="component" value="Unassembled WGS sequence"/>
</dbReference>
<comment type="subcellular location">
    <subcellularLocation>
        <location evidence="1">Nucleus</location>
    </subcellularLocation>
</comment>
<evidence type="ECO:0000259" key="8">
    <source>
        <dbReference type="PROSITE" id="PS50090"/>
    </source>
</evidence>
<dbReference type="InterPro" id="IPR009057">
    <property type="entry name" value="Homeodomain-like_sf"/>
</dbReference>
<organism evidence="10 11">
    <name type="scientific">Eruca vesicaria subsp. sativa</name>
    <name type="common">Garden rocket</name>
    <name type="synonym">Eruca sativa</name>
    <dbReference type="NCBI Taxonomy" id="29727"/>
    <lineage>
        <taxon>Eukaryota</taxon>
        <taxon>Viridiplantae</taxon>
        <taxon>Streptophyta</taxon>
        <taxon>Embryophyta</taxon>
        <taxon>Tracheophyta</taxon>
        <taxon>Spermatophyta</taxon>
        <taxon>Magnoliopsida</taxon>
        <taxon>eudicotyledons</taxon>
        <taxon>Gunneridae</taxon>
        <taxon>Pentapetalae</taxon>
        <taxon>rosids</taxon>
        <taxon>malvids</taxon>
        <taxon>Brassicales</taxon>
        <taxon>Brassicaceae</taxon>
        <taxon>Brassiceae</taxon>
        <taxon>Eruca</taxon>
    </lineage>
</organism>
<protein>
    <submittedName>
        <fullName evidence="10">Uncharacterized protein</fullName>
    </submittedName>
</protein>
<accession>A0ABC8JJT1</accession>
<dbReference type="FunFam" id="1.10.10.60:FF:000121">
    <property type="entry name" value="Myb transcription factor"/>
    <property type="match status" value="1"/>
</dbReference>
<keyword evidence="4" id="KW-0238">DNA-binding</keyword>
<evidence type="ECO:0000256" key="3">
    <source>
        <dbReference type="ARBA" id="ARBA00023015"/>
    </source>
</evidence>
<dbReference type="AlphaFoldDB" id="A0ABC8JJT1"/>
<dbReference type="GO" id="GO:0045893">
    <property type="term" value="P:positive regulation of DNA-templated transcription"/>
    <property type="evidence" value="ECO:0007669"/>
    <property type="project" value="UniProtKB-ARBA"/>
</dbReference>
<dbReference type="CDD" id="cd00167">
    <property type="entry name" value="SANT"/>
    <property type="match status" value="2"/>
</dbReference>
<reference evidence="10 11" key="1">
    <citation type="submission" date="2022-03" db="EMBL/GenBank/DDBJ databases">
        <authorList>
            <person name="Macdonald S."/>
            <person name="Ahmed S."/>
            <person name="Newling K."/>
        </authorList>
    </citation>
    <scope>NUCLEOTIDE SEQUENCE [LARGE SCALE GENOMIC DNA]</scope>
</reference>
<dbReference type="GO" id="GO:0046148">
    <property type="term" value="P:pigment biosynthetic process"/>
    <property type="evidence" value="ECO:0007669"/>
    <property type="project" value="UniProtKB-ARBA"/>
</dbReference>
<keyword evidence="11" id="KW-1185">Reference proteome</keyword>
<dbReference type="Pfam" id="PF00249">
    <property type="entry name" value="Myb_DNA-binding"/>
    <property type="match status" value="2"/>
</dbReference>
<dbReference type="InterPro" id="IPR015495">
    <property type="entry name" value="Myb_TF_plants"/>
</dbReference>
<dbReference type="FunFam" id="1.10.10.60:FF:000231">
    <property type="entry name" value="Myb transcription factor"/>
    <property type="match status" value="1"/>
</dbReference>
<feature type="domain" description="Myb-like" evidence="8">
    <location>
        <begin position="9"/>
        <end position="61"/>
    </location>
</feature>
<evidence type="ECO:0000256" key="7">
    <source>
        <dbReference type="SAM" id="MobiDB-lite"/>
    </source>
</evidence>
<feature type="domain" description="HTH myb-type" evidence="9">
    <location>
        <begin position="62"/>
        <end position="116"/>
    </location>
</feature>
<dbReference type="PANTHER" id="PTHR47999:SF111">
    <property type="entry name" value="TRANSCRIPTION FACTOR MYB11-RELATED"/>
    <property type="match status" value="1"/>
</dbReference>
<evidence type="ECO:0000256" key="2">
    <source>
        <dbReference type="ARBA" id="ARBA00022737"/>
    </source>
</evidence>
<feature type="domain" description="HTH myb-type" evidence="9">
    <location>
        <begin position="9"/>
        <end position="61"/>
    </location>
</feature>
<name>A0ABC8JJT1_ERUVS</name>
<gene>
    <name evidence="10" type="ORF">ERUC_LOCUS12117</name>
</gene>
<dbReference type="PROSITE" id="PS51294">
    <property type="entry name" value="HTH_MYB"/>
    <property type="match status" value="2"/>
</dbReference>
<evidence type="ECO:0000256" key="1">
    <source>
        <dbReference type="ARBA" id="ARBA00004123"/>
    </source>
</evidence>
<dbReference type="InterPro" id="IPR017930">
    <property type="entry name" value="Myb_dom"/>
</dbReference>
<dbReference type="SUPFAM" id="SSF46689">
    <property type="entry name" value="Homeodomain-like"/>
    <property type="match status" value="1"/>
</dbReference>
<evidence type="ECO:0000313" key="11">
    <source>
        <dbReference type="Proteomes" id="UP001642260"/>
    </source>
</evidence>
<dbReference type="Gene3D" id="1.10.10.60">
    <property type="entry name" value="Homeodomain-like"/>
    <property type="match status" value="2"/>
</dbReference>
<evidence type="ECO:0000256" key="6">
    <source>
        <dbReference type="ARBA" id="ARBA00023242"/>
    </source>
</evidence>
<evidence type="ECO:0000259" key="9">
    <source>
        <dbReference type="PROSITE" id="PS51294"/>
    </source>
</evidence>
<dbReference type="PANTHER" id="PTHR47999">
    <property type="entry name" value="TRANSCRIPTION FACTOR MYB8-RELATED-RELATED"/>
    <property type="match status" value="1"/>
</dbReference>
<dbReference type="EMBL" id="CAKOAT010114599">
    <property type="protein sequence ID" value="CAH8330445.1"/>
    <property type="molecule type" value="Genomic_DNA"/>
</dbReference>
<dbReference type="SMART" id="SM00717">
    <property type="entry name" value="SANT"/>
    <property type="match status" value="2"/>
</dbReference>
<dbReference type="InterPro" id="IPR001005">
    <property type="entry name" value="SANT/Myb"/>
</dbReference>
<dbReference type="PROSITE" id="PS50090">
    <property type="entry name" value="MYB_LIKE"/>
    <property type="match status" value="2"/>
</dbReference>
<feature type="region of interest" description="Disordered" evidence="7">
    <location>
        <begin position="137"/>
        <end position="179"/>
    </location>
</feature>